<comment type="caution">
    <text evidence="1">The sequence shown here is derived from an EMBL/GenBank/DDBJ whole genome shotgun (WGS) entry which is preliminary data.</text>
</comment>
<evidence type="ECO:0008006" key="3">
    <source>
        <dbReference type="Google" id="ProtNLM"/>
    </source>
</evidence>
<dbReference type="RefSeq" id="WP_026814363.1">
    <property type="nucleotide sequence ID" value="NZ_BMWP01000027.1"/>
</dbReference>
<dbReference type="AlphaFoldDB" id="A0A918J6J5"/>
<organism evidence="1 2">
    <name type="scientific">Arenibacter certesii</name>
    <dbReference type="NCBI Taxonomy" id="228955"/>
    <lineage>
        <taxon>Bacteria</taxon>
        <taxon>Pseudomonadati</taxon>
        <taxon>Bacteroidota</taxon>
        <taxon>Flavobacteriia</taxon>
        <taxon>Flavobacteriales</taxon>
        <taxon>Flavobacteriaceae</taxon>
        <taxon>Arenibacter</taxon>
    </lineage>
</organism>
<keyword evidence="2" id="KW-1185">Reference proteome</keyword>
<dbReference type="Proteomes" id="UP000634668">
    <property type="component" value="Unassembled WGS sequence"/>
</dbReference>
<proteinExistence type="predicted"/>
<reference evidence="1" key="2">
    <citation type="submission" date="2020-09" db="EMBL/GenBank/DDBJ databases">
        <authorList>
            <person name="Sun Q."/>
            <person name="Kim S."/>
        </authorList>
    </citation>
    <scope>NUCLEOTIDE SEQUENCE</scope>
    <source>
        <strain evidence="1">KCTC 12113</strain>
    </source>
</reference>
<evidence type="ECO:0000313" key="2">
    <source>
        <dbReference type="Proteomes" id="UP000634668"/>
    </source>
</evidence>
<evidence type="ECO:0000313" key="1">
    <source>
        <dbReference type="EMBL" id="GGW45597.1"/>
    </source>
</evidence>
<dbReference type="EMBL" id="BMWP01000027">
    <property type="protein sequence ID" value="GGW45597.1"/>
    <property type="molecule type" value="Genomic_DNA"/>
</dbReference>
<gene>
    <name evidence="1" type="ORF">GCM10007383_32500</name>
</gene>
<protein>
    <recommendedName>
        <fullName evidence="3">HNH endonuclease</fullName>
    </recommendedName>
</protein>
<name>A0A918J6J5_9FLAO</name>
<reference evidence="1" key="1">
    <citation type="journal article" date="2014" name="Int. J. Syst. Evol. Microbiol.">
        <title>Complete genome sequence of Corynebacterium casei LMG S-19264T (=DSM 44701T), isolated from a smear-ripened cheese.</title>
        <authorList>
            <consortium name="US DOE Joint Genome Institute (JGI-PGF)"/>
            <person name="Walter F."/>
            <person name="Albersmeier A."/>
            <person name="Kalinowski J."/>
            <person name="Ruckert C."/>
        </authorList>
    </citation>
    <scope>NUCLEOTIDE SEQUENCE</scope>
    <source>
        <strain evidence="1">KCTC 12113</strain>
    </source>
</reference>
<accession>A0A918J6J5</accession>
<sequence length="253" mass="29848">MGKCRLCLKEKKLIKAHIIPEFMYNKIKDENNIFYAMSYNLDTDISRSKKIQTGEFDKNILCEDCDNRIIGANYEKYAQKSMYGRDLDPEIAPICRNYQNPNDGAEYSICKNIDYGKMKLFLLSILWRASITDRKIFMDVDLGEKHEETLRKLIYENIIPKESEYPIMITSFLRTENSWKNLIGQPKRVRFQNGLNGYVFLLDSFQFMFYVNSSHHKLPEYLTRTMLKENGEMTVLHLPNGKELDFLKSILKK</sequence>